<evidence type="ECO:0000313" key="3">
    <source>
        <dbReference type="Proteomes" id="UP001341840"/>
    </source>
</evidence>
<evidence type="ECO:0000313" key="2">
    <source>
        <dbReference type="EMBL" id="MED6151882.1"/>
    </source>
</evidence>
<keyword evidence="3" id="KW-1185">Reference proteome</keyword>
<dbReference type="Proteomes" id="UP001341840">
    <property type="component" value="Unassembled WGS sequence"/>
</dbReference>
<name>A0ABU6TSN7_9FABA</name>
<evidence type="ECO:0000256" key="1">
    <source>
        <dbReference type="SAM" id="MobiDB-lite"/>
    </source>
</evidence>
<sequence>MLAEAFMPLQLRVLPSISVLVFDLKNNIDDGTFDLFPFTSLSLPAAPCFDSLDYPLDQKAGDEMWAYSLVPQKLRVGAPGDGTLEMRYKLNLYSPQFVARQFGFAQALPFLSAPVSKKTKGTHINDILSFEKFYKVKWNVVWLRQTFYSTLDIWKRKKTAHEDRCFRNYLKAKQIDPLARLECFVKPSKYPPFPNAEFCIADRLPDPWPNLLLLKEQLPNPPSLQRTGFQNPNILPKRRKRKKGVLEQSLQAQRSLRPESGIPLSVHPTLKALLLKWLIHNSLRKSRRKLECRGSLQGSKQQIHPNRQLSLTWREPDAMFNRSVSAGLAGVSSSQASTESTRVEYTPLGHETIPVFASTSCPADTSIIAASSSDLALFKPEMSLISHIKEGAIDEEGPFVVPTPEAGDLDFADDEFNFDSILSEAQGVFFTAVPVASSGKLETERLFPSDDGRGHVPPQNLPEQSTIDRATIIEKENKVLGCLNYSLEETVASSEVKSQLLEATTFLSQHASSEASSLESFMEDLYNSNVLLESSSADLRVVKDDLSKHKKNMAKYGAALLKVKPLSRHGVHQRTRGKIARKNTTIAC</sequence>
<gene>
    <name evidence="2" type="ORF">PIB30_086640</name>
</gene>
<accession>A0ABU6TSN7</accession>
<comment type="caution">
    <text evidence="2">The sequence shown here is derived from an EMBL/GenBank/DDBJ whole genome shotgun (WGS) entry which is preliminary data.</text>
</comment>
<organism evidence="2 3">
    <name type="scientific">Stylosanthes scabra</name>
    <dbReference type="NCBI Taxonomy" id="79078"/>
    <lineage>
        <taxon>Eukaryota</taxon>
        <taxon>Viridiplantae</taxon>
        <taxon>Streptophyta</taxon>
        <taxon>Embryophyta</taxon>
        <taxon>Tracheophyta</taxon>
        <taxon>Spermatophyta</taxon>
        <taxon>Magnoliopsida</taxon>
        <taxon>eudicotyledons</taxon>
        <taxon>Gunneridae</taxon>
        <taxon>Pentapetalae</taxon>
        <taxon>rosids</taxon>
        <taxon>fabids</taxon>
        <taxon>Fabales</taxon>
        <taxon>Fabaceae</taxon>
        <taxon>Papilionoideae</taxon>
        <taxon>50 kb inversion clade</taxon>
        <taxon>dalbergioids sensu lato</taxon>
        <taxon>Dalbergieae</taxon>
        <taxon>Pterocarpus clade</taxon>
        <taxon>Stylosanthes</taxon>
    </lineage>
</organism>
<dbReference type="EMBL" id="JASCZI010092113">
    <property type="protein sequence ID" value="MED6151882.1"/>
    <property type="molecule type" value="Genomic_DNA"/>
</dbReference>
<proteinExistence type="predicted"/>
<feature type="region of interest" description="Disordered" evidence="1">
    <location>
        <begin position="225"/>
        <end position="252"/>
    </location>
</feature>
<protein>
    <submittedName>
        <fullName evidence="2">Uncharacterized protein</fullName>
    </submittedName>
</protein>
<reference evidence="2 3" key="1">
    <citation type="journal article" date="2023" name="Plants (Basel)">
        <title>Bridging the Gap: Combining Genomics and Transcriptomics Approaches to Understand Stylosanthes scabra, an Orphan Legume from the Brazilian Caatinga.</title>
        <authorList>
            <person name="Ferreira-Neto J.R.C."/>
            <person name="da Silva M.D."/>
            <person name="Binneck E."/>
            <person name="de Melo N.F."/>
            <person name="da Silva R.H."/>
            <person name="de Melo A.L.T.M."/>
            <person name="Pandolfi V."/>
            <person name="Bustamante F.O."/>
            <person name="Brasileiro-Vidal A.C."/>
            <person name="Benko-Iseppon A.M."/>
        </authorList>
    </citation>
    <scope>NUCLEOTIDE SEQUENCE [LARGE SCALE GENOMIC DNA]</scope>
    <source>
        <tissue evidence="2">Leaves</tissue>
    </source>
</reference>